<dbReference type="Pfam" id="PF14338">
    <property type="entry name" value="Mrr_N"/>
    <property type="match status" value="1"/>
</dbReference>
<dbReference type="AlphaFoldDB" id="A0A3R8RNV1"/>
<feature type="domain" description="Restriction system protein Mrr-like N-terminal" evidence="2">
    <location>
        <begin position="15"/>
        <end position="102"/>
    </location>
</feature>
<evidence type="ECO:0000313" key="4">
    <source>
        <dbReference type="Proteomes" id="UP000274327"/>
    </source>
</evidence>
<evidence type="ECO:0000259" key="2">
    <source>
        <dbReference type="Pfam" id="PF14338"/>
    </source>
</evidence>
<dbReference type="Proteomes" id="UP000274327">
    <property type="component" value="Unassembled WGS sequence"/>
</dbReference>
<keyword evidence="4" id="KW-1185">Reference proteome</keyword>
<reference evidence="3 4" key="1">
    <citation type="submission" date="2018-07" db="EMBL/GenBank/DDBJ databases">
        <title>Brachybacteriurn paraconglorneratum KCTC 9916.</title>
        <authorList>
            <person name="Li Y."/>
        </authorList>
    </citation>
    <scope>NUCLEOTIDE SEQUENCE [LARGE SCALE GENOMIC DNA]</scope>
    <source>
        <strain evidence="3 4">KCTC 9916</strain>
    </source>
</reference>
<evidence type="ECO:0000256" key="1">
    <source>
        <dbReference type="SAM" id="MobiDB-lite"/>
    </source>
</evidence>
<sequence length="194" mass="20949">MAATADMSPEGLPRYTELILPVLMAVQTLGGSGKAREVREEVLATLPGADDMVAVMYPNKPSSSVLEDRVEWARWTAKNIGALDQPARGVSSLTTFGHELLRMPLSDAAARVVEIDREKRREYRQRHAATPDPPEIADSSEENAGDAPVDAEAARFDTADEVSDISWRDTLLTRLHQLTLNRPGSGGGSDPTGG</sequence>
<dbReference type="RefSeq" id="WP_126988911.1">
    <property type="nucleotide sequence ID" value="NZ_ML133871.1"/>
</dbReference>
<organism evidence="3 4">
    <name type="scientific">Brachybacterium paraconglomeratum</name>
    <dbReference type="NCBI Taxonomy" id="173362"/>
    <lineage>
        <taxon>Bacteria</taxon>
        <taxon>Bacillati</taxon>
        <taxon>Actinomycetota</taxon>
        <taxon>Actinomycetes</taxon>
        <taxon>Micrococcales</taxon>
        <taxon>Dermabacteraceae</taxon>
        <taxon>Brachybacterium</taxon>
    </lineage>
</organism>
<comment type="caution">
    <text evidence="3">The sequence shown here is derived from an EMBL/GenBank/DDBJ whole genome shotgun (WGS) entry which is preliminary data.</text>
</comment>
<proteinExistence type="predicted"/>
<dbReference type="InterPro" id="IPR025745">
    <property type="entry name" value="Mrr-like_N_dom"/>
</dbReference>
<accession>A0A3R8RNV1</accession>
<dbReference type="GeneID" id="78122688"/>
<name>A0A3R8RNV1_9MICO</name>
<feature type="region of interest" description="Disordered" evidence="1">
    <location>
        <begin position="121"/>
        <end position="159"/>
    </location>
</feature>
<dbReference type="EMBL" id="QOCI01000025">
    <property type="protein sequence ID" value="RRR16936.1"/>
    <property type="molecule type" value="Genomic_DNA"/>
</dbReference>
<protein>
    <recommendedName>
        <fullName evidence="2">Restriction system protein Mrr-like N-terminal domain-containing protein</fullName>
    </recommendedName>
</protein>
<gene>
    <name evidence="3" type="ORF">DS079_16900</name>
</gene>
<evidence type="ECO:0000313" key="3">
    <source>
        <dbReference type="EMBL" id="RRR16936.1"/>
    </source>
</evidence>